<feature type="domain" description="GST N-terminal" evidence="2">
    <location>
        <begin position="258"/>
        <end position="337"/>
    </location>
</feature>
<feature type="region of interest" description="Disordered" evidence="1">
    <location>
        <begin position="30"/>
        <end position="50"/>
    </location>
</feature>
<dbReference type="eggNOG" id="ENOG502QUYC">
    <property type="taxonomic scope" value="Eukaryota"/>
</dbReference>
<feature type="domain" description="GST N-terminal" evidence="2">
    <location>
        <begin position="119"/>
        <end position="200"/>
    </location>
</feature>
<dbReference type="InterPro" id="IPR004045">
    <property type="entry name" value="Glutathione_S-Trfase_N"/>
</dbReference>
<dbReference type="PANTHER" id="PTHR45288:SF1">
    <property type="entry name" value="THIOREDOXIN FAMILY PROTEIN"/>
    <property type="match status" value="1"/>
</dbReference>
<dbReference type="PROSITE" id="PS50404">
    <property type="entry name" value="GST_NTER"/>
    <property type="match status" value="2"/>
</dbReference>
<dbReference type="GO" id="GO:0009507">
    <property type="term" value="C:chloroplast"/>
    <property type="evidence" value="ECO:0007669"/>
    <property type="project" value="TreeGrafter"/>
</dbReference>
<keyword evidence="4" id="KW-1185">Reference proteome</keyword>
<dbReference type="AlphaFoldDB" id="C1N3V5"/>
<dbReference type="OMA" id="MVIHQIK"/>
<sequence>MSALTHAFAAPPGATLAPARRGTRARARRVAIPRASSSGISKPEGWTPPTPQKFTVSEGRLGTVAHSAIPLVLRAGTGALINGWSPSLVDDDDASVYSIARVAGKRLAEASELGPRPATPIEVFEYEGSPYCRKVREAAAVLDLDVLYRPCPSGEAFYRPAAKAEGAKTFPYMKDANTGAAMTESDDIVEYLFRNYGPRAGDPDVDDMDATTLGVPFMLRRGGITNLTCYAAALARLKGLKARPSRAAAAAAAGTPVEPLALWTYEASPFTKEVREVLTELAIPHVVRYCPRGSAKRDELIAKTGTFQVPFLEDPNTGVEMFESAAMVEYLEATYAL</sequence>
<dbReference type="InterPro" id="IPR036249">
    <property type="entry name" value="Thioredoxin-like_sf"/>
</dbReference>
<dbReference type="Proteomes" id="UP000001876">
    <property type="component" value="Unassembled WGS sequence"/>
</dbReference>
<name>C1N3V5_MICPC</name>
<evidence type="ECO:0000259" key="2">
    <source>
        <dbReference type="PROSITE" id="PS50404"/>
    </source>
</evidence>
<organism evidence="4">
    <name type="scientific">Micromonas pusilla (strain CCMP1545)</name>
    <name type="common">Picoplanktonic green alga</name>
    <dbReference type="NCBI Taxonomy" id="564608"/>
    <lineage>
        <taxon>Eukaryota</taxon>
        <taxon>Viridiplantae</taxon>
        <taxon>Chlorophyta</taxon>
        <taxon>Mamiellophyceae</taxon>
        <taxon>Mamiellales</taxon>
        <taxon>Mamiellaceae</taxon>
        <taxon>Micromonas</taxon>
    </lineage>
</organism>
<dbReference type="EMBL" id="GG663746">
    <property type="protein sequence ID" value="EEH53501.1"/>
    <property type="molecule type" value="Genomic_DNA"/>
</dbReference>
<dbReference type="KEGG" id="mpp:MICPUCDRAFT_21585"/>
<protein>
    <submittedName>
        <fullName evidence="3">Predicted protein</fullName>
    </submittedName>
</protein>
<accession>C1N3V5</accession>
<dbReference type="Gene3D" id="3.40.30.10">
    <property type="entry name" value="Glutaredoxin"/>
    <property type="match status" value="2"/>
</dbReference>
<dbReference type="OrthoDB" id="422574at2759"/>
<dbReference type="RefSeq" id="XP_003062682.1">
    <property type="nucleotide sequence ID" value="XM_003062636.1"/>
</dbReference>
<reference evidence="3 4" key="1">
    <citation type="journal article" date="2009" name="Science">
        <title>Green evolution and dynamic adaptations revealed by genomes of the marine picoeukaryotes Micromonas.</title>
        <authorList>
            <person name="Worden A.Z."/>
            <person name="Lee J.H."/>
            <person name="Mock T."/>
            <person name="Rouze P."/>
            <person name="Simmons M.P."/>
            <person name="Aerts A.L."/>
            <person name="Allen A.E."/>
            <person name="Cuvelier M.L."/>
            <person name="Derelle E."/>
            <person name="Everett M.V."/>
            <person name="Foulon E."/>
            <person name="Grimwood J."/>
            <person name="Gundlach H."/>
            <person name="Henrissat B."/>
            <person name="Napoli C."/>
            <person name="McDonald S.M."/>
            <person name="Parker M.S."/>
            <person name="Rombauts S."/>
            <person name="Salamov A."/>
            <person name="Von Dassow P."/>
            <person name="Badger J.H."/>
            <person name="Coutinho P.M."/>
            <person name="Demir E."/>
            <person name="Dubchak I."/>
            <person name="Gentemann C."/>
            <person name="Eikrem W."/>
            <person name="Gready J.E."/>
            <person name="John U."/>
            <person name="Lanier W."/>
            <person name="Lindquist E.A."/>
            <person name="Lucas S."/>
            <person name="Mayer K.F."/>
            <person name="Moreau H."/>
            <person name="Not F."/>
            <person name="Otillar R."/>
            <person name="Panaud O."/>
            <person name="Pangilinan J."/>
            <person name="Paulsen I."/>
            <person name="Piegu B."/>
            <person name="Poliakov A."/>
            <person name="Robbens S."/>
            <person name="Schmutz J."/>
            <person name="Toulza E."/>
            <person name="Wyss T."/>
            <person name="Zelensky A."/>
            <person name="Zhou K."/>
            <person name="Armbrust E.V."/>
            <person name="Bhattacharya D."/>
            <person name="Goodenough U.W."/>
            <person name="Van de Peer Y."/>
            <person name="Grigoriev I.V."/>
        </authorList>
    </citation>
    <scope>NUCLEOTIDE SEQUENCE [LARGE SCALE GENOMIC DNA]</scope>
    <source>
        <strain evidence="3 4">CCMP1545</strain>
    </source>
</reference>
<dbReference type="PANTHER" id="PTHR45288">
    <property type="entry name" value="THIOREDOXIN FAMILY PROTEIN"/>
    <property type="match status" value="1"/>
</dbReference>
<evidence type="ECO:0000313" key="4">
    <source>
        <dbReference type="Proteomes" id="UP000001876"/>
    </source>
</evidence>
<evidence type="ECO:0000313" key="3">
    <source>
        <dbReference type="EMBL" id="EEH53501.1"/>
    </source>
</evidence>
<dbReference type="SUPFAM" id="SSF52833">
    <property type="entry name" value="Thioredoxin-like"/>
    <property type="match status" value="2"/>
</dbReference>
<dbReference type="GeneID" id="9688122"/>
<dbReference type="Pfam" id="PF13417">
    <property type="entry name" value="GST_N_3"/>
    <property type="match status" value="2"/>
</dbReference>
<proteinExistence type="predicted"/>
<gene>
    <name evidence="3" type="ORF">MICPUCDRAFT_21585</name>
</gene>
<evidence type="ECO:0000256" key="1">
    <source>
        <dbReference type="SAM" id="MobiDB-lite"/>
    </source>
</evidence>